<dbReference type="Pfam" id="PF04307">
    <property type="entry name" value="YdjM"/>
    <property type="match status" value="1"/>
</dbReference>
<keyword evidence="1" id="KW-0812">Transmembrane</keyword>
<name>A0A1H8U5J4_9EURY</name>
<dbReference type="RefSeq" id="WP_089825883.1">
    <property type="nucleotide sequence ID" value="NZ_FODV01000009.1"/>
</dbReference>
<keyword evidence="1" id="KW-0472">Membrane</keyword>
<evidence type="ECO:0000256" key="1">
    <source>
        <dbReference type="SAM" id="Phobius"/>
    </source>
</evidence>
<proteinExistence type="predicted"/>
<dbReference type="OrthoDB" id="118042at2157"/>
<feature type="transmembrane region" description="Helical" evidence="1">
    <location>
        <begin position="145"/>
        <end position="166"/>
    </location>
</feature>
<reference evidence="3" key="1">
    <citation type="submission" date="2016-10" db="EMBL/GenBank/DDBJ databases">
        <authorList>
            <person name="Varghese N."/>
            <person name="Submissions S."/>
        </authorList>
    </citation>
    <scope>NUCLEOTIDE SEQUENCE [LARGE SCALE GENOMIC DNA]</scope>
    <source>
        <strain evidence="3">CGMCC 1.10121</strain>
    </source>
</reference>
<accession>A0A1H8U5J4</accession>
<sequence length="169" mass="17710">MYRFGHFGVSLLVFAPIGFLLVTAGAVELAFVTGATMVWLSTLPDVDHKLPYVTHRGPTHSLLFAAFVGGVFAAVGVFLERNLGLVVTVDGVGTVGLGAFGFLLGSVTVVAHLLGDVITPMGVNFLWPLSTKRYSLSLTPAKSTVWNYGLFALGVFAVAAATVVAIRGL</sequence>
<keyword evidence="1" id="KW-1133">Transmembrane helix</keyword>
<feature type="transmembrane region" description="Helical" evidence="1">
    <location>
        <begin position="60"/>
        <end position="79"/>
    </location>
</feature>
<dbReference type="Proteomes" id="UP000199126">
    <property type="component" value="Unassembled WGS sequence"/>
</dbReference>
<gene>
    <name evidence="2" type="ORF">SAMN04487948_109144</name>
</gene>
<keyword evidence="3" id="KW-1185">Reference proteome</keyword>
<evidence type="ECO:0000313" key="2">
    <source>
        <dbReference type="EMBL" id="SEO98347.1"/>
    </source>
</evidence>
<organism evidence="2 3">
    <name type="scientific">Halogranum amylolyticum</name>
    <dbReference type="NCBI Taxonomy" id="660520"/>
    <lineage>
        <taxon>Archaea</taxon>
        <taxon>Methanobacteriati</taxon>
        <taxon>Methanobacteriota</taxon>
        <taxon>Stenosarchaea group</taxon>
        <taxon>Halobacteria</taxon>
        <taxon>Halobacteriales</taxon>
        <taxon>Haloferacaceae</taxon>
    </lineage>
</organism>
<dbReference type="EMBL" id="FODV01000009">
    <property type="protein sequence ID" value="SEO98347.1"/>
    <property type="molecule type" value="Genomic_DNA"/>
</dbReference>
<evidence type="ECO:0000313" key="3">
    <source>
        <dbReference type="Proteomes" id="UP000199126"/>
    </source>
</evidence>
<feature type="transmembrane region" description="Helical" evidence="1">
    <location>
        <begin position="12"/>
        <end position="40"/>
    </location>
</feature>
<protein>
    <submittedName>
        <fullName evidence="2">Inner membrane protein</fullName>
    </submittedName>
</protein>
<dbReference type="InterPro" id="IPR007404">
    <property type="entry name" value="YdjM-like"/>
</dbReference>
<feature type="transmembrane region" description="Helical" evidence="1">
    <location>
        <begin position="91"/>
        <end position="114"/>
    </location>
</feature>
<dbReference type="AlphaFoldDB" id="A0A1H8U5J4"/>